<gene>
    <name evidence="5" type="primary">LOC100831202</name>
    <name evidence="4" type="ORF">BRADI_5g17430v3</name>
</gene>
<keyword evidence="6" id="KW-1185">Reference proteome</keyword>
<keyword evidence="3" id="KW-0012">Acyltransferase</keyword>
<protein>
    <submittedName>
        <fullName evidence="4 5">Uncharacterized protein</fullName>
    </submittedName>
</protein>
<dbReference type="GO" id="GO:0016747">
    <property type="term" value="F:acyltransferase activity, transferring groups other than amino-acyl groups"/>
    <property type="evidence" value="ECO:0000318"/>
    <property type="project" value="GO_Central"/>
</dbReference>
<dbReference type="Proteomes" id="UP000008810">
    <property type="component" value="Chromosome 5"/>
</dbReference>
<name>A0A2K2CHU6_BRADI</name>
<keyword evidence="2" id="KW-0808">Transferase</keyword>
<dbReference type="FunCoup" id="A0A2K2CHU6">
    <property type="interactions" value="340"/>
</dbReference>
<proteinExistence type="inferred from homology"/>
<dbReference type="Pfam" id="PF02458">
    <property type="entry name" value="Transferase"/>
    <property type="match status" value="1"/>
</dbReference>
<dbReference type="STRING" id="15368.A0A2K2CHU6"/>
<evidence type="ECO:0000256" key="2">
    <source>
        <dbReference type="ARBA" id="ARBA00022679"/>
    </source>
</evidence>
<dbReference type="InterPro" id="IPR023213">
    <property type="entry name" value="CAT-like_dom_sf"/>
</dbReference>
<evidence type="ECO:0000313" key="5">
    <source>
        <dbReference type="EnsemblPlants" id="PNT61599"/>
    </source>
</evidence>
<dbReference type="PANTHER" id="PTHR31642:SF300">
    <property type="entry name" value="OSJNBA0079A21.8 PROTEIN"/>
    <property type="match status" value="1"/>
</dbReference>
<dbReference type="EMBL" id="CM000884">
    <property type="protein sequence ID" value="PNT61599.1"/>
    <property type="molecule type" value="Genomic_DNA"/>
</dbReference>
<reference evidence="4 5" key="1">
    <citation type="journal article" date="2010" name="Nature">
        <title>Genome sequencing and analysis of the model grass Brachypodium distachyon.</title>
        <authorList>
            <consortium name="International Brachypodium Initiative"/>
        </authorList>
    </citation>
    <scope>NUCLEOTIDE SEQUENCE [LARGE SCALE GENOMIC DNA]</scope>
    <source>
        <strain evidence="4 5">Bd21</strain>
    </source>
</reference>
<dbReference type="InterPro" id="IPR050317">
    <property type="entry name" value="Plant_Fungal_Acyltransferase"/>
</dbReference>
<dbReference type="RefSeq" id="XP_003580268.2">
    <property type="nucleotide sequence ID" value="XM_003580220.2"/>
</dbReference>
<dbReference type="AlphaFoldDB" id="A0A2K2CHU6"/>
<comment type="similarity">
    <text evidence="1">Belongs to the plant acyltransferase family.</text>
</comment>
<reference evidence="4" key="2">
    <citation type="submission" date="2017-06" db="EMBL/GenBank/DDBJ databases">
        <title>WGS assembly of Brachypodium distachyon.</title>
        <authorList>
            <consortium name="The International Brachypodium Initiative"/>
            <person name="Lucas S."/>
            <person name="Harmon-Smith M."/>
            <person name="Lail K."/>
            <person name="Tice H."/>
            <person name="Grimwood J."/>
            <person name="Bruce D."/>
            <person name="Barry K."/>
            <person name="Shu S."/>
            <person name="Lindquist E."/>
            <person name="Wang M."/>
            <person name="Pitluck S."/>
            <person name="Vogel J.P."/>
            <person name="Garvin D.F."/>
            <person name="Mockler T.C."/>
            <person name="Schmutz J."/>
            <person name="Rokhsar D."/>
            <person name="Bevan M.W."/>
        </authorList>
    </citation>
    <scope>NUCLEOTIDE SEQUENCE</scope>
    <source>
        <strain evidence="4">Bd21</strain>
    </source>
</reference>
<dbReference type="Gramene" id="PNT61599">
    <property type="protein sequence ID" value="PNT61599"/>
    <property type="gene ID" value="BRADI_5g17430v3"/>
</dbReference>
<evidence type="ECO:0000256" key="1">
    <source>
        <dbReference type="ARBA" id="ARBA00009861"/>
    </source>
</evidence>
<dbReference type="KEGG" id="bdi:100831202"/>
<organism evidence="4">
    <name type="scientific">Brachypodium distachyon</name>
    <name type="common">Purple false brome</name>
    <name type="synonym">Trachynia distachya</name>
    <dbReference type="NCBI Taxonomy" id="15368"/>
    <lineage>
        <taxon>Eukaryota</taxon>
        <taxon>Viridiplantae</taxon>
        <taxon>Streptophyta</taxon>
        <taxon>Embryophyta</taxon>
        <taxon>Tracheophyta</taxon>
        <taxon>Spermatophyta</taxon>
        <taxon>Magnoliopsida</taxon>
        <taxon>Liliopsida</taxon>
        <taxon>Poales</taxon>
        <taxon>Poaceae</taxon>
        <taxon>BOP clade</taxon>
        <taxon>Pooideae</taxon>
        <taxon>Stipodae</taxon>
        <taxon>Brachypodieae</taxon>
        <taxon>Brachypodium</taxon>
    </lineage>
</organism>
<accession>A0A2K2CHU6</accession>
<evidence type="ECO:0000313" key="4">
    <source>
        <dbReference type="EMBL" id="PNT61599.1"/>
    </source>
</evidence>
<dbReference type="GeneID" id="100831202"/>
<dbReference type="OrthoDB" id="756073at2759"/>
<sequence>MPWRGGLAGTGCRETNQMAAAPAHIHIESVQTAVPTRVAADRGRLLPIAVHGPALTAAELQRRFLAVLYYRGTEGVHGQQLDEGEARARLEQAVWVTEALSAALPDHPKMAGRLRRGSDDAPSWGVKLSDAGLRFLVASADTTMSAFLAEEAKGARESNESALALWTDVDPLDPEMCAPFVMQFTRFQDGGYAIGACCSLLHADPLSLADFLKSWARTHAQLQAQSELVINQVIRYTHYFRSPAAAAKRLKSVPLVPPSAESTTKTVLFRTAAGGDAPAADDRRQALAEACIAQASEKLGVEKPARFTVLAADGSGGLNVHACTGQTRKTAASPGYALRDACWHEAGLEEVVLDGSKPVHVSCSIVSPCADEGLVVVMPAAAGGTELLISATAPSW</sequence>
<dbReference type="EnsemblPlants" id="PNT61599">
    <property type="protein sequence ID" value="PNT61599"/>
    <property type="gene ID" value="BRADI_5g17430v3"/>
</dbReference>
<evidence type="ECO:0000256" key="3">
    <source>
        <dbReference type="ARBA" id="ARBA00023315"/>
    </source>
</evidence>
<dbReference type="PANTHER" id="PTHR31642">
    <property type="entry name" value="TRICHOTHECENE 3-O-ACETYLTRANSFERASE"/>
    <property type="match status" value="1"/>
</dbReference>
<reference evidence="5" key="3">
    <citation type="submission" date="2018-08" db="UniProtKB">
        <authorList>
            <consortium name="EnsemblPlants"/>
        </authorList>
    </citation>
    <scope>IDENTIFICATION</scope>
    <source>
        <strain evidence="5">cv. Bd21</strain>
    </source>
</reference>
<dbReference type="Gene3D" id="3.30.559.10">
    <property type="entry name" value="Chloramphenicol acetyltransferase-like domain"/>
    <property type="match status" value="1"/>
</dbReference>
<evidence type="ECO:0000313" key="6">
    <source>
        <dbReference type="Proteomes" id="UP000008810"/>
    </source>
</evidence>